<dbReference type="Proteomes" id="UP000381378">
    <property type="component" value="Unassembled WGS sequence"/>
</dbReference>
<accession>A0A5E7VUV9</accession>
<name>A0A5E7VUV9_PSEFL</name>
<dbReference type="AlphaFoldDB" id="A0A5E7VUV9"/>
<evidence type="ECO:0000313" key="2">
    <source>
        <dbReference type="Proteomes" id="UP000381378"/>
    </source>
</evidence>
<dbReference type="EMBL" id="CABVJF010000048">
    <property type="protein sequence ID" value="VVQ26464.1"/>
    <property type="molecule type" value="Genomic_DNA"/>
</dbReference>
<organism evidence="1 2">
    <name type="scientific">Pseudomonas fluorescens</name>
    <dbReference type="NCBI Taxonomy" id="294"/>
    <lineage>
        <taxon>Bacteria</taxon>
        <taxon>Pseudomonadati</taxon>
        <taxon>Pseudomonadota</taxon>
        <taxon>Gammaproteobacteria</taxon>
        <taxon>Pseudomonadales</taxon>
        <taxon>Pseudomonadaceae</taxon>
        <taxon>Pseudomonas</taxon>
    </lineage>
</organism>
<proteinExistence type="predicted"/>
<protein>
    <submittedName>
        <fullName evidence="1">Uncharacterized protein</fullName>
    </submittedName>
</protein>
<gene>
    <name evidence="1" type="ORF">PS928_06626</name>
</gene>
<reference evidence="1 2" key="1">
    <citation type="submission" date="2019-09" db="EMBL/GenBank/DDBJ databases">
        <authorList>
            <person name="Chandra G."/>
            <person name="Truman W A."/>
        </authorList>
    </citation>
    <scope>NUCLEOTIDE SEQUENCE [LARGE SCALE GENOMIC DNA]</scope>
    <source>
        <strain evidence="1">PS928</strain>
    </source>
</reference>
<evidence type="ECO:0000313" key="1">
    <source>
        <dbReference type="EMBL" id="VVQ26464.1"/>
    </source>
</evidence>
<sequence>MDPNNEMSGKVFYDEVTAELNRLDGLFNGDDSLAKKCSVSSIELECPGLAVVASRSPATRNAVLASIIEQTLTGFTIADASAISSVFVFANAARGLLRRELIAAASGVSFITLDHVNLTDEDWPKLTDGINFLSAAAGIEDNPGHDKAVNPLGECCRIHWQNGPITVDEVKRALAECVVGSTVIVENVHLLYSANLIRSSLSELRNCAAARGVFLYLGVGLSHWPDVRKTDQGYLFLTDLPEAYAEIVHIADKITMFAPSSAGTQVTIFDPRYVDAWRGSWAPKLKSRNIA</sequence>